<feature type="transmembrane region" description="Helical" evidence="1">
    <location>
        <begin position="330"/>
        <end position="349"/>
    </location>
</feature>
<feature type="transmembrane region" description="Helical" evidence="1">
    <location>
        <begin position="6"/>
        <end position="26"/>
    </location>
</feature>
<keyword evidence="1" id="KW-1133">Transmembrane helix</keyword>
<feature type="transmembrane region" description="Helical" evidence="1">
    <location>
        <begin position="98"/>
        <end position="120"/>
    </location>
</feature>
<feature type="transmembrane region" description="Helical" evidence="1">
    <location>
        <begin position="65"/>
        <end position="86"/>
    </location>
</feature>
<dbReference type="OrthoDB" id="1827913at2"/>
<feature type="transmembrane region" description="Helical" evidence="1">
    <location>
        <begin position="216"/>
        <end position="234"/>
    </location>
</feature>
<feature type="transmembrane region" description="Helical" evidence="1">
    <location>
        <begin position="246"/>
        <end position="272"/>
    </location>
</feature>
<name>A0A5R8Q6S0_9FIRM</name>
<dbReference type="EMBL" id="VBWP01000016">
    <property type="protein sequence ID" value="TLG71109.1"/>
    <property type="molecule type" value="Genomic_DNA"/>
</dbReference>
<feature type="transmembrane region" description="Helical" evidence="1">
    <location>
        <begin position="303"/>
        <end position="323"/>
    </location>
</feature>
<feature type="transmembrane region" description="Helical" evidence="1">
    <location>
        <begin position="436"/>
        <end position="456"/>
    </location>
</feature>
<feature type="transmembrane region" description="Helical" evidence="1">
    <location>
        <begin position="171"/>
        <end position="204"/>
    </location>
</feature>
<dbReference type="Proteomes" id="UP000306912">
    <property type="component" value="Unassembled WGS sequence"/>
</dbReference>
<comment type="caution">
    <text evidence="2">The sequence shown here is derived from an EMBL/GenBank/DDBJ whole genome shotgun (WGS) entry which is preliminary data.</text>
</comment>
<feature type="transmembrane region" description="Helical" evidence="1">
    <location>
        <begin position="504"/>
        <end position="522"/>
    </location>
</feature>
<feature type="transmembrane region" description="Helical" evidence="1">
    <location>
        <begin position="279"/>
        <end position="297"/>
    </location>
</feature>
<gene>
    <name evidence="2" type="ORF">FEZ08_11660</name>
</gene>
<dbReference type="Pfam" id="PF19554">
    <property type="entry name" value="DUF6077"/>
    <property type="match status" value="1"/>
</dbReference>
<dbReference type="InParanoid" id="A0A5R8Q6S0"/>
<keyword evidence="1" id="KW-0812">Transmembrane</keyword>
<reference evidence="2 3" key="1">
    <citation type="submission" date="2019-05" db="EMBL/GenBank/DDBJ databases">
        <title>Culicoidintestinum kansasii gen. nov., sp. nov. from the gastrointestinal tract of the biting midge, Culicoides sonorensis.</title>
        <authorList>
            <person name="Neupane S."/>
            <person name="Ghosh A."/>
            <person name="Gunther S."/>
            <person name="Martin K."/>
            <person name="Zurek L."/>
        </authorList>
    </citation>
    <scope>NUCLEOTIDE SEQUENCE [LARGE SCALE GENOMIC DNA]</scope>
    <source>
        <strain evidence="2 3">CS-1</strain>
    </source>
</reference>
<evidence type="ECO:0000256" key="1">
    <source>
        <dbReference type="SAM" id="Phobius"/>
    </source>
</evidence>
<feature type="transmembrane region" description="Helical" evidence="1">
    <location>
        <begin position="476"/>
        <end position="497"/>
    </location>
</feature>
<feature type="transmembrane region" description="Helical" evidence="1">
    <location>
        <begin position="396"/>
        <end position="416"/>
    </location>
</feature>
<evidence type="ECO:0000313" key="2">
    <source>
        <dbReference type="EMBL" id="TLG71109.1"/>
    </source>
</evidence>
<keyword evidence="3" id="KW-1185">Reference proteome</keyword>
<feature type="transmembrane region" description="Helical" evidence="1">
    <location>
        <begin position="38"/>
        <end position="59"/>
    </location>
</feature>
<dbReference type="RefSeq" id="WP_138192603.1">
    <property type="nucleotide sequence ID" value="NZ_VBWP01000016.1"/>
</dbReference>
<proteinExistence type="predicted"/>
<evidence type="ECO:0000313" key="3">
    <source>
        <dbReference type="Proteomes" id="UP000306912"/>
    </source>
</evidence>
<keyword evidence="1" id="KW-0472">Membrane</keyword>
<organism evidence="2 3">
    <name type="scientific">Culicoidibacter larvae</name>
    <dbReference type="NCBI Taxonomy" id="2579976"/>
    <lineage>
        <taxon>Bacteria</taxon>
        <taxon>Bacillati</taxon>
        <taxon>Bacillota</taxon>
        <taxon>Culicoidibacteria</taxon>
        <taxon>Culicoidibacterales</taxon>
        <taxon>Culicoidibacteraceae</taxon>
        <taxon>Culicoidibacter</taxon>
    </lineage>
</organism>
<dbReference type="InterPro" id="IPR045723">
    <property type="entry name" value="DUF6077"/>
</dbReference>
<protein>
    <submittedName>
        <fullName evidence="2">Uncharacterized protein</fullName>
    </submittedName>
</protein>
<accession>A0A5R8Q6S0</accession>
<sequence>MNMWIIQTVIIVLAIFLISHVTGSNFKKWMNIRSDWNIHYGFVILCAFFWIISVPMQLLHVSWTAFYIVMTVTLLVFIGAQVFLYFKWRGKQSFNYKRLFPLIPVLIVIAIHLFINLGAWNPDNAYGDNLFYISQSLQQIGSNSIYYLEPSTGVLGNYLPVTYLFSSWELLIAYLAVTFQLDVAIITSVAAQIIIVSIAYISVYSLAYTLFKKRAVAIWSVVFLFISILFSYNTTGKLEEYLLDGWFLFFAHVGKVGFKYIVIVGFFELFVLAFQRRKVLATFGIQFVVAFTVYILAGNSFSQLAFVNQFILLALFTFLMIFYKIKWRNFKYLLIALIPSIGSLLLFLGTTNLWEKIINIFSENSQLFPAAADAAENSTSLISDWLVQISNFFGNYYWYVPFYFIIVMLIIVFACVNYLSKKKIQMISAKEESNVFFFYVVFPLTFLAITLFNPWVMKILIFGVIEFGYKRLLGNLMLNIFVIMFLVWGVYIYTSLLVSKKWHWIWNVVVAAGILLFALFPSRLSLYQYSKTEERLDNRKYVSVTFDGQIDYQKLLDNPYKLDQVTIDIGDYMVAKPEGTLALIEYNMFYGPTYLRNYIQNIEVFNTRYTKFQDDEKQAAYKRLNAFVTKQELYDNVQADLLEQEINYVIVQTDKTKVIDKLEALGYSIETTISGYVIIKIA</sequence>
<dbReference type="AlphaFoldDB" id="A0A5R8Q6S0"/>